<evidence type="ECO:0000313" key="2">
    <source>
        <dbReference type="EMBL" id="KAJ4355368.1"/>
    </source>
</evidence>
<dbReference type="Proteomes" id="UP001140513">
    <property type="component" value="Unassembled WGS sequence"/>
</dbReference>
<keyword evidence="3" id="KW-1185">Reference proteome</keyword>
<comment type="caution">
    <text evidence="2">The sequence shown here is derived from an EMBL/GenBank/DDBJ whole genome shotgun (WGS) entry which is preliminary data.</text>
</comment>
<reference evidence="2" key="1">
    <citation type="submission" date="2022-10" db="EMBL/GenBank/DDBJ databases">
        <title>Tapping the CABI collections for fungal endophytes: first genome assemblies for Collariella, Neodidymelliopsis, Ascochyta clinopodiicola, Didymella pomorum, Didymosphaeria variabile, Neocosmospora piperis and Neocucurbitaria cava.</title>
        <authorList>
            <person name="Hill R."/>
        </authorList>
    </citation>
    <scope>NUCLEOTIDE SEQUENCE</scope>
    <source>
        <strain evidence="2">IMI 356815</strain>
    </source>
</reference>
<dbReference type="RefSeq" id="XP_056072494.1">
    <property type="nucleotide sequence ID" value="XM_056212186.1"/>
</dbReference>
<evidence type="ECO:0000256" key="1">
    <source>
        <dbReference type="SAM" id="MobiDB-lite"/>
    </source>
</evidence>
<feature type="region of interest" description="Disordered" evidence="1">
    <location>
        <begin position="545"/>
        <end position="568"/>
    </location>
</feature>
<dbReference type="EMBL" id="JAPEUX010000003">
    <property type="protein sequence ID" value="KAJ4355368.1"/>
    <property type="molecule type" value="Genomic_DNA"/>
</dbReference>
<dbReference type="GeneID" id="80906914"/>
<feature type="compositionally biased region" description="Basic and acidic residues" evidence="1">
    <location>
        <begin position="222"/>
        <end position="232"/>
    </location>
</feature>
<feature type="region of interest" description="Disordered" evidence="1">
    <location>
        <begin position="222"/>
        <end position="444"/>
    </location>
</feature>
<feature type="region of interest" description="Disordered" evidence="1">
    <location>
        <begin position="71"/>
        <end position="170"/>
    </location>
</feature>
<accession>A0A9W8XQ52</accession>
<sequence length="590" mass="64947">MAARQLPGQPPTGAVPPAVMEEYLKLTKKQQERRDSFELRAADVRRNFQEIDAHEQQQFWMSYSQVNQVNQVNQVRSGPNRRPVPLHQAGANMPSRPHPPNQRRPAAQQKATPAPVRPKLPANAPKRAPTAPRAITGQGAAHIQGKPATKAQPRPVPKPHYNGPKQQKPEVIDLCSDEDIEPQPRSMIQNNTAGPSCRQVAFIPPLPSGALSFFGNNDKIFRPGIKDEEDRNSQPIHTSSGAPGPVNVPNGLSAPIQFKVPQVPSGAASTSERMRREGTVTSQALCQTMPPNPIVGADNTRHDRFSLPTPPQSQVPPTRKRKVQPNVSDDSDNISEWEPSSGDDVPLIQRQQKPALKKAKPTHCSGIARPPSGVPKMGFKPMKPLMRNRAQPNSKPAISSAPAISYTPAASTSSRIVERALRSESPSVRAAVRSSARRAKQKASAALDKHFQRELEFHNEEDIREADEREHRLKSTFPTSTEPELRLRLGRMSITSAPSVRPSIGPVNTSDVKDAVDDAIQSRDRGSAYGLSQWTQDRLRGDRYLIQSQASSSQGRGDEESESELDVSAFQYVNGRIVDRVEEMDMTEDT</sequence>
<dbReference type="AlphaFoldDB" id="A0A9W8XQ52"/>
<protein>
    <submittedName>
        <fullName evidence="2">Uncharacterized protein</fullName>
    </submittedName>
</protein>
<feature type="compositionally biased region" description="Low complexity" evidence="1">
    <location>
        <begin position="396"/>
        <end position="414"/>
    </location>
</feature>
<name>A0A9W8XQ52_9PLEO</name>
<proteinExistence type="predicted"/>
<gene>
    <name evidence="2" type="ORF">N0V89_003384</name>
</gene>
<feature type="compositionally biased region" description="Polar residues" evidence="1">
    <location>
        <begin position="546"/>
        <end position="555"/>
    </location>
</feature>
<feature type="compositionally biased region" description="Low complexity" evidence="1">
    <location>
        <begin position="423"/>
        <end position="434"/>
    </location>
</feature>
<evidence type="ECO:0000313" key="3">
    <source>
        <dbReference type="Proteomes" id="UP001140513"/>
    </source>
</evidence>
<dbReference type="OrthoDB" id="3801170at2759"/>
<organism evidence="2 3">
    <name type="scientific">Didymosphaeria variabile</name>
    <dbReference type="NCBI Taxonomy" id="1932322"/>
    <lineage>
        <taxon>Eukaryota</taxon>
        <taxon>Fungi</taxon>
        <taxon>Dikarya</taxon>
        <taxon>Ascomycota</taxon>
        <taxon>Pezizomycotina</taxon>
        <taxon>Dothideomycetes</taxon>
        <taxon>Pleosporomycetidae</taxon>
        <taxon>Pleosporales</taxon>
        <taxon>Massarineae</taxon>
        <taxon>Didymosphaeriaceae</taxon>
        <taxon>Didymosphaeria</taxon>
    </lineage>
</organism>